<keyword evidence="2" id="KW-1185">Reference proteome</keyword>
<name>G4ZPD0_PHYSP</name>
<proteinExistence type="predicted"/>
<dbReference type="OMA" id="WISVEIM"/>
<dbReference type="InterPro" id="IPR052050">
    <property type="entry name" value="SecEffector_AnkRepeat"/>
</dbReference>
<dbReference type="GeneID" id="20646707"/>
<dbReference type="SUPFAM" id="SSF48403">
    <property type="entry name" value="Ankyrin repeat"/>
    <property type="match status" value="1"/>
</dbReference>
<dbReference type="InterPro" id="IPR036770">
    <property type="entry name" value="Ankyrin_rpt-contain_sf"/>
</dbReference>
<evidence type="ECO:0000313" key="2">
    <source>
        <dbReference type="Proteomes" id="UP000002640"/>
    </source>
</evidence>
<dbReference type="SMR" id="G4ZPD0"/>
<dbReference type="PANTHER" id="PTHR46586:SF3">
    <property type="entry name" value="ANKYRIN REPEAT-CONTAINING PROTEIN"/>
    <property type="match status" value="1"/>
</dbReference>
<dbReference type="RefSeq" id="XP_009529213.1">
    <property type="nucleotide sequence ID" value="XM_009530918.1"/>
</dbReference>
<dbReference type="Gene3D" id="1.25.40.20">
    <property type="entry name" value="Ankyrin repeat-containing domain"/>
    <property type="match status" value="1"/>
</dbReference>
<protein>
    <submittedName>
        <fullName evidence="1">Uncharacterized protein</fullName>
    </submittedName>
</protein>
<dbReference type="InParanoid" id="G4ZPD0"/>
<dbReference type="EMBL" id="JH159155">
    <property type="protein sequence ID" value="EGZ15464.1"/>
    <property type="molecule type" value="Genomic_DNA"/>
</dbReference>
<reference evidence="1 2" key="1">
    <citation type="journal article" date="2006" name="Science">
        <title>Phytophthora genome sequences uncover evolutionary origins and mechanisms of pathogenesis.</title>
        <authorList>
            <person name="Tyler B.M."/>
            <person name="Tripathy S."/>
            <person name="Zhang X."/>
            <person name="Dehal P."/>
            <person name="Jiang R.H."/>
            <person name="Aerts A."/>
            <person name="Arredondo F.D."/>
            <person name="Baxter L."/>
            <person name="Bensasson D."/>
            <person name="Beynon J.L."/>
            <person name="Chapman J."/>
            <person name="Damasceno C.M."/>
            <person name="Dorrance A.E."/>
            <person name="Dou D."/>
            <person name="Dickerman A.W."/>
            <person name="Dubchak I.L."/>
            <person name="Garbelotto M."/>
            <person name="Gijzen M."/>
            <person name="Gordon S.G."/>
            <person name="Govers F."/>
            <person name="Grunwald N.J."/>
            <person name="Huang W."/>
            <person name="Ivors K.L."/>
            <person name="Jones R.W."/>
            <person name="Kamoun S."/>
            <person name="Krampis K."/>
            <person name="Lamour K.H."/>
            <person name="Lee M.K."/>
            <person name="McDonald W.H."/>
            <person name="Medina M."/>
            <person name="Meijer H.J."/>
            <person name="Nordberg E.K."/>
            <person name="Maclean D.J."/>
            <person name="Ospina-Giraldo M.D."/>
            <person name="Morris P.F."/>
            <person name="Phuntumart V."/>
            <person name="Putnam N.H."/>
            <person name="Rash S."/>
            <person name="Rose J.K."/>
            <person name="Sakihama Y."/>
            <person name="Salamov A.A."/>
            <person name="Savidor A."/>
            <person name="Scheuring C.F."/>
            <person name="Smith B.M."/>
            <person name="Sobral B.W."/>
            <person name="Terry A."/>
            <person name="Torto-Alalibo T.A."/>
            <person name="Win J."/>
            <person name="Xu Z."/>
            <person name="Zhang H."/>
            <person name="Grigoriev I.V."/>
            <person name="Rokhsar D.S."/>
            <person name="Boore J.L."/>
        </authorList>
    </citation>
    <scope>NUCLEOTIDE SEQUENCE [LARGE SCALE GENOMIC DNA]</scope>
    <source>
        <strain evidence="1 2">P6497</strain>
    </source>
</reference>
<dbReference type="KEGG" id="psoj:PHYSODRAFT_333708"/>
<organism evidence="1 2">
    <name type="scientific">Phytophthora sojae (strain P6497)</name>
    <name type="common">Soybean stem and root rot agent</name>
    <name type="synonym">Phytophthora megasperma f. sp. glycines</name>
    <dbReference type="NCBI Taxonomy" id="1094619"/>
    <lineage>
        <taxon>Eukaryota</taxon>
        <taxon>Sar</taxon>
        <taxon>Stramenopiles</taxon>
        <taxon>Oomycota</taxon>
        <taxon>Peronosporomycetes</taxon>
        <taxon>Peronosporales</taxon>
        <taxon>Peronosporaceae</taxon>
        <taxon>Phytophthora</taxon>
    </lineage>
</organism>
<sequence length="374" mass="40894">MQHLVSLYGIFSPEPLKLALGNGHHGIVRLLCEAIECGDSLVWAAENGRLEAIKPIHEYHEDEETPYFYEAVLTAVSAGNLPIVQFVNSQFGEELYGLYGGRAVGGCPLTRAIEDGKAEIAKYLVENNGYNASMFEMAFSAAATYGPLKIVELMQSDERSDASLRKKGFGLAAGGGLSEVMEFFRSKGDFATSVVREAFLRAAGCGQTRILKQLYADQAHEILAVIDEAALTASGGGHLEVVKFFDNKGHVAEELVVKMFECAATDEGLKDVSIIDDQTGVLAYLHSKGWISVEIMNEVFPKAASCSCVEAVEFLLTTGPIFLEVAEDAFEEAAWDNCTVVEYFCKTRAVCPELIEIRGSRREKRYLLGRDSVQ</sequence>
<accession>G4ZPD0</accession>
<gene>
    <name evidence="1" type="ORF">PHYSODRAFT_333708</name>
</gene>
<dbReference type="AlphaFoldDB" id="G4ZPD0"/>
<dbReference type="PANTHER" id="PTHR46586">
    <property type="entry name" value="ANKYRIN REPEAT-CONTAINING PROTEIN"/>
    <property type="match status" value="1"/>
</dbReference>
<evidence type="ECO:0000313" key="1">
    <source>
        <dbReference type="EMBL" id="EGZ15464.1"/>
    </source>
</evidence>
<dbReference type="Proteomes" id="UP000002640">
    <property type="component" value="Unassembled WGS sequence"/>
</dbReference>